<feature type="compositionally biased region" description="Pro residues" evidence="1">
    <location>
        <begin position="186"/>
        <end position="198"/>
    </location>
</feature>
<reference evidence="2" key="1">
    <citation type="submission" date="2023-06" db="EMBL/GenBank/DDBJ databases">
        <title>Genome-scale phylogeny and comparative genomics of the fungal order Sordariales.</title>
        <authorList>
            <consortium name="Lawrence Berkeley National Laboratory"/>
            <person name="Hensen N."/>
            <person name="Bonometti L."/>
            <person name="Westerberg I."/>
            <person name="Brannstrom I.O."/>
            <person name="Guillou S."/>
            <person name="Cros-Aarteil S."/>
            <person name="Calhoun S."/>
            <person name="Haridas S."/>
            <person name="Kuo A."/>
            <person name="Mondo S."/>
            <person name="Pangilinan J."/>
            <person name="Riley R."/>
            <person name="Labutti K."/>
            <person name="Andreopoulos B."/>
            <person name="Lipzen A."/>
            <person name="Chen C."/>
            <person name="Yanf M."/>
            <person name="Daum C."/>
            <person name="Ng V."/>
            <person name="Clum A."/>
            <person name="Steindorff A."/>
            <person name="Ohm R."/>
            <person name="Martin F."/>
            <person name="Silar P."/>
            <person name="Natvig D."/>
            <person name="Lalanne C."/>
            <person name="Gautier V."/>
            <person name="Ament-Velasquez S.L."/>
            <person name="Kruys A."/>
            <person name="Hutchinson M.I."/>
            <person name="Powell A.J."/>
            <person name="Barry K."/>
            <person name="Miller A.N."/>
            <person name="Grigoriev I.V."/>
            <person name="Debuchy R."/>
            <person name="Gladieux P."/>
            <person name="Thoren M.H."/>
            <person name="Johannesson H."/>
        </authorList>
    </citation>
    <scope>NUCLEOTIDE SEQUENCE</scope>
    <source>
        <strain evidence="2">SMH4607-1</strain>
    </source>
</reference>
<gene>
    <name evidence="2" type="ORF">B0H67DRAFT_306685</name>
</gene>
<dbReference type="EMBL" id="JAUKUA010000005">
    <property type="protein sequence ID" value="KAK0712131.1"/>
    <property type="molecule type" value="Genomic_DNA"/>
</dbReference>
<feature type="compositionally biased region" description="Low complexity" evidence="1">
    <location>
        <begin position="141"/>
        <end position="162"/>
    </location>
</feature>
<proteinExistence type="predicted"/>
<feature type="compositionally biased region" description="Acidic residues" evidence="1">
    <location>
        <begin position="131"/>
        <end position="140"/>
    </location>
</feature>
<dbReference type="Proteomes" id="UP001172102">
    <property type="component" value="Unassembled WGS sequence"/>
</dbReference>
<organism evidence="2 3">
    <name type="scientific">Lasiosphaeris hirsuta</name>
    <dbReference type="NCBI Taxonomy" id="260670"/>
    <lineage>
        <taxon>Eukaryota</taxon>
        <taxon>Fungi</taxon>
        <taxon>Dikarya</taxon>
        <taxon>Ascomycota</taxon>
        <taxon>Pezizomycotina</taxon>
        <taxon>Sordariomycetes</taxon>
        <taxon>Sordariomycetidae</taxon>
        <taxon>Sordariales</taxon>
        <taxon>Lasiosphaeriaceae</taxon>
        <taxon>Lasiosphaeris</taxon>
    </lineage>
</organism>
<keyword evidence="3" id="KW-1185">Reference proteome</keyword>
<accession>A0AA40DST4</accession>
<evidence type="ECO:0000256" key="1">
    <source>
        <dbReference type="SAM" id="MobiDB-lite"/>
    </source>
</evidence>
<sequence length="261" mass="28633">MPIKVQPLHASQVPIKRSNCPPDPYLRIRDPKIAERQRGRPKNTPKAIPVAMLLPMPDPKTPDPRTPRRSTPKSASAKAKRNTPKSVKAGAPRPLRQSARRELSQWERNLSEDDTIPSGRSGVQGGPIQISEDEDQEEDNIQGTQEGQGIQEGQGMQVQGQGPKKARGRLRGSKNRNTKATIANPPSVPEPRPAPELSPVPRSRLVIKPKPRSGLMISGSTQEPAATEKRRAPASLEPPVIKRTTRSGREVRPTARALRVD</sequence>
<name>A0AA40DST4_9PEZI</name>
<feature type="compositionally biased region" description="Basic residues" evidence="1">
    <location>
        <begin position="164"/>
        <end position="177"/>
    </location>
</feature>
<feature type="compositionally biased region" description="Basic and acidic residues" evidence="1">
    <location>
        <begin position="99"/>
        <end position="111"/>
    </location>
</feature>
<feature type="region of interest" description="Disordered" evidence="1">
    <location>
        <begin position="1"/>
        <end position="261"/>
    </location>
</feature>
<evidence type="ECO:0000313" key="2">
    <source>
        <dbReference type="EMBL" id="KAK0712131.1"/>
    </source>
</evidence>
<protein>
    <submittedName>
        <fullName evidence="2">Uncharacterized protein</fullName>
    </submittedName>
</protein>
<dbReference type="AlphaFoldDB" id="A0AA40DST4"/>
<feature type="compositionally biased region" description="Basic and acidic residues" evidence="1">
    <location>
        <begin position="247"/>
        <end position="261"/>
    </location>
</feature>
<feature type="compositionally biased region" description="Basic and acidic residues" evidence="1">
    <location>
        <begin position="26"/>
        <end position="38"/>
    </location>
</feature>
<evidence type="ECO:0000313" key="3">
    <source>
        <dbReference type="Proteomes" id="UP001172102"/>
    </source>
</evidence>
<comment type="caution">
    <text evidence="2">The sequence shown here is derived from an EMBL/GenBank/DDBJ whole genome shotgun (WGS) entry which is preliminary data.</text>
</comment>